<evidence type="ECO:0000256" key="1">
    <source>
        <dbReference type="SAM" id="Phobius"/>
    </source>
</evidence>
<keyword evidence="1" id="KW-0812">Transmembrane</keyword>
<reference evidence="2 3" key="1">
    <citation type="journal article" date="2016" name="Nat. Commun.">
        <title>Thousands of microbial genomes shed light on interconnected biogeochemical processes in an aquifer system.</title>
        <authorList>
            <person name="Anantharaman K."/>
            <person name="Brown C.T."/>
            <person name="Hug L.A."/>
            <person name="Sharon I."/>
            <person name="Castelle C.J."/>
            <person name="Probst A.J."/>
            <person name="Thomas B.C."/>
            <person name="Singh A."/>
            <person name="Wilkins M.J."/>
            <person name="Karaoz U."/>
            <person name="Brodie E.L."/>
            <person name="Williams K.H."/>
            <person name="Hubbard S.S."/>
            <person name="Banfield J.F."/>
        </authorList>
    </citation>
    <scope>NUCLEOTIDE SEQUENCE [LARGE SCALE GENOMIC DNA]</scope>
</reference>
<evidence type="ECO:0000313" key="2">
    <source>
        <dbReference type="EMBL" id="OGZ32035.1"/>
    </source>
</evidence>
<name>A0A1G2F1W4_9BACT</name>
<dbReference type="EMBL" id="MHMT01000027">
    <property type="protein sequence ID" value="OGZ32035.1"/>
    <property type="molecule type" value="Genomic_DNA"/>
</dbReference>
<evidence type="ECO:0008006" key="4">
    <source>
        <dbReference type="Google" id="ProtNLM"/>
    </source>
</evidence>
<sequence>MKINSTTLLIVIIVILVISIIGVIVFGGKKEANNQGKEPTLPEEIYGLSGTITSIGEKEIFIDALIVYTDGSNETQSKRILVDENTKITTLEFPKITAEDRNKPIEQPKEIEIGFTDLKVGDKIEAIANENIVGKDEFLVKYINVIKLLM</sequence>
<gene>
    <name evidence="2" type="ORF">A2V69_02010</name>
</gene>
<evidence type="ECO:0000313" key="3">
    <source>
        <dbReference type="Proteomes" id="UP000177810"/>
    </source>
</evidence>
<keyword evidence="1" id="KW-1133">Transmembrane helix</keyword>
<dbReference type="Proteomes" id="UP000177810">
    <property type="component" value="Unassembled WGS sequence"/>
</dbReference>
<comment type="caution">
    <text evidence="2">The sequence shown here is derived from an EMBL/GenBank/DDBJ whole genome shotgun (WGS) entry which is preliminary data.</text>
</comment>
<dbReference type="AlphaFoldDB" id="A0A1G2F1W4"/>
<keyword evidence="1" id="KW-0472">Membrane</keyword>
<protein>
    <recommendedName>
        <fullName evidence="4">DUF5666 domain-containing protein</fullName>
    </recommendedName>
</protein>
<organism evidence="2 3">
    <name type="scientific">Candidatus Portnoybacteria bacterium RBG_13_40_8</name>
    <dbReference type="NCBI Taxonomy" id="1801990"/>
    <lineage>
        <taxon>Bacteria</taxon>
        <taxon>Candidatus Portnoyibacteriota</taxon>
    </lineage>
</organism>
<accession>A0A1G2F1W4</accession>
<proteinExistence type="predicted"/>
<feature type="transmembrane region" description="Helical" evidence="1">
    <location>
        <begin position="6"/>
        <end position="27"/>
    </location>
</feature>